<feature type="transmembrane region" description="Helical" evidence="6">
    <location>
        <begin position="148"/>
        <end position="171"/>
    </location>
</feature>
<reference evidence="7 8" key="1">
    <citation type="submission" date="2021-01" db="EMBL/GenBank/DDBJ databases">
        <title>Genomic Encyclopedia of Type Strains, Phase IV (KMG-IV): sequencing the most valuable type-strain genomes for metagenomic binning, comparative biology and taxonomic classification.</title>
        <authorList>
            <person name="Goeker M."/>
        </authorList>
    </citation>
    <scope>NUCLEOTIDE SEQUENCE [LARGE SCALE GENOMIC DNA]</scope>
    <source>
        <strain evidence="7 8">DSM 25540</strain>
    </source>
</reference>
<keyword evidence="3 6" id="KW-0812">Transmembrane</keyword>
<evidence type="ECO:0000256" key="1">
    <source>
        <dbReference type="ARBA" id="ARBA00004141"/>
    </source>
</evidence>
<feature type="transmembrane region" description="Helical" evidence="6">
    <location>
        <begin position="7"/>
        <end position="33"/>
    </location>
</feature>
<comment type="subcellular location">
    <subcellularLocation>
        <location evidence="6">Cell membrane</location>
        <topology evidence="6">Multi-pass membrane protein</topology>
    </subcellularLocation>
    <subcellularLocation>
        <location evidence="1">Membrane</location>
        <topology evidence="1">Multi-pass membrane protein</topology>
    </subcellularLocation>
</comment>
<evidence type="ECO:0000313" key="8">
    <source>
        <dbReference type="Proteomes" id="UP000741863"/>
    </source>
</evidence>
<dbReference type="Proteomes" id="UP000741863">
    <property type="component" value="Unassembled WGS sequence"/>
</dbReference>
<organism evidence="7 8">
    <name type="scientific">Geomicrobium sediminis</name>
    <dbReference type="NCBI Taxonomy" id="1347788"/>
    <lineage>
        <taxon>Bacteria</taxon>
        <taxon>Bacillati</taxon>
        <taxon>Bacillota</taxon>
        <taxon>Bacilli</taxon>
        <taxon>Bacillales</taxon>
        <taxon>Geomicrobium</taxon>
    </lineage>
</organism>
<keyword evidence="8" id="KW-1185">Reference proteome</keyword>
<evidence type="ECO:0000313" key="7">
    <source>
        <dbReference type="EMBL" id="MBM7634285.1"/>
    </source>
</evidence>
<evidence type="ECO:0000256" key="2">
    <source>
        <dbReference type="ARBA" id="ARBA00009142"/>
    </source>
</evidence>
<keyword evidence="4 6" id="KW-1133">Transmembrane helix</keyword>
<keyword evidence="6" id="KW-1003">Cell membrane</keyword>
<evidence type="ECO:0000256" key="3">
    <source>
        <dbReference type="ARBA" id="ARBA00022692"/>
    </source>
</evidence>
<dbReference type="InterPro" id="IPR051598">
    <property type="entry name" value="TSUP/Inactive_protease-like"/>
</dbReference>
<evidence type="ECO:0000256" key="4">
    <source>
        <dbReference type="ARBA" id="ARBA00022989"/>
    </source>
</evidence>
<name>A0ABS2PGX9_9BACL</name>
<feature type="transmembrane region" description="Helical" evidence="6">
    <location>
        <begin position="236"/>
        <end position="258"/>
    </location>
</feature>
<feature type="transmembrane region" description="Helical" evidence="6">
    <location>
        <begin position="108"/>
        <end position="127"/>
    </location>
</feature>
<feature type="transmembrane region" description="Helical" evidence="6">
    <location>
        <begin position="83"/>
        <end position="102"/>
    </location>
</feature>
<sequence length="261" mass="28203">MLKRVVVMILIIIGLICGLIASILGAGSSMLVVPLLEYVYPSLVGESLTVQTITSAALVLTLFSTGAATVRHHFAKRIPYKKVIFYVLFGSIGSFLSSMFLAEHVNQLVFLSLFLFIAIISLTFNLIPFRKPNIAPNQRLSMIFGMGLMFFLGVVTGVIGVGGMILIIPYMVYVLHYSLKTTIAITTFTGVFISLFAIIARIPSGSMDWEFAILLGVGGLIGGLIAPSLSAKIPDAILKLSLNTLLFIIIMTVIVDLISII</sequence>
<evidence type="ECO:0000256" key="5">
    <source>
        <dbReference type="ARBA" id="ARBA00023136"/>
    </source>
</evidence>
<gene>
    <name evidence="7" type="ORF">JOD17_003387</name>
</gene>
<proteinExistence type="inferred from homology"/>
<accession>A0ABS2PGX9</accession>
<dbReference type="InterPro" id="IPR002781">
    <property type="entry name" value="TM_pro_TauE-like"/>
</dbReference>
<dbReference type="RefSeq" id="WP_204699031.1">
    <property type="nucleotide sequence ID" value="NZ_JAFBEC010000011.1"/>
</dbReference>
<comment type="caution">
    <text evidence="7">The sequence shown here is derived from an EMBL/GenBank/DDBJ whole genome shotgun (WGS) entry which is preliminary data.</text>
</comment>
<evidence type="ECO:0000256" key="6">
    <source>
        <dbReference type="RuleBase" id="RU363041"/>
    </source>
</evidence>
<protein>
    <recommendedName>
        <fullName evidence="6">Probable membrane transporter protein</fullName>
    </recommendedName>
</protein>
<feature type="transmembrane region" description="Helical" evidence="6">
    <location>
        <begin position="177"/>
        <end position="199"/>
    </location>
</feature>
<dbReference type="PANTHER" id="PTHR43701:SF2">
    <property type="entry name" value="MEMBRANE TRANSPORTER PROTEIN YJNA-RELATED"/>
    <property type="match status" value="1"/>
</dbReference>
<feature type="transmembrane region" description="Helical" evidence="6">
    <location>
        <begin position="211"/>
        <end position="230"/>
    </location>
</feature>
<comment type="similarity">
    <text evidence="2 6">Belongs to the 4-toluene sulfonate uptake permease (TSUP) (TC 2.A.102) family.</text>
</comment>
<dbReference type="EMBL" id="JAFBEC010000011">
    <property type="protein sequence ID" value="MBM7634285.1"/>
    <property type="molecule type" value="Genomic_DNA"/>
</dbReference>
<feature type="transmembrane region" description="Helical" evidence="6">
    <location>
        <begin position="53"/>
        <end position="71"/>
    </location>
</feature>
<dbReference type="PANTHER" id="PTHR43701">
    <property type="entry name" value="MEMBRANE TRANSPORTER PROTEIN MJ0441-RELATED"/>
    <property type="match status" value="1"/>
</dbReference>
<dbReference type="Pfam" id="PF01925">
    <property type="entry name" value="TauE"/>
    <property type="match status" value="1"/>
</dbReference>
<keyword evidence="5 6" id="KW-0472">Membrane</keyword>